<dbReference type="Proteomes" id="UP000799436">
    <property type="component" value="Unassembled WGS sequence"/>
</dbReference>
<dbReference type="EMBL" id="ML995830">
    <property type="protein sequence ID" value="KAF2769893.1"/>
    <property type="molecule type" value="Genomic_DNA"/>
</dbReference>
<sequence length="293" mass="31035">MAVRWRKYVVEDQSAPDGVQLIRSCPAPKNASLVQKKASRLKIRVVDGILQLLQRTTSESVSALWAVSLTLSKQRLALALGPRLDVRLGHQTHVLLVLGGSERALDLLERLRRIRNLRAWAVLAEALVALDVRDRALDLVQQLAPLDALHALRSAEGDDASLLVRLAPGHAAADLVLGAFIDALHALRTAEGDDAALLVGLGDRVGVGSGLAGLNGVEGLVRGVVDLVDSCALLHTLHALDTAEADVAALDAASRFSMHCMPYAPQKVMTPPFLCGSAMASATASAARLAMQC</sequence>
<proteinExistence type="predicted"/>
<organism evidence="1 2">
    <name type="scientific">Teratosphaeria nubilosa</name>
    <dbReference type="NCBI Taxonomy" id="161662"/>
    <lineage>
        <taxon>Eukaryota</taxon>
        <taxon>Fungi</taxon>
        <taxon>Dikarya</taxon>
        <taxon>Ascomycota</taxon>
        <taxon>Pezizomycotina</taxon>
        <taxon>Dothideomycetes</taxon>
        <taxon>Dothideomycetidae</taxon>
        <taxon>Mycosphaerellales</taxon>
        <taxon>Teratosphaeriaceae</taxon>
        <taxon>Teratosphaeria</taxon>
    </lineage>
</organism>
<name>A0A6G1LAD1_9PEZI</name>
<accession>A0A6G1LAD1</accession>
<dbReference type="AlphaFoldDB" id="A0A6G1LAD1"/>
<evidence type="ECO:0000313" key="1">
    <source>
        <dbReference type="EMBL" id="KAF2769893.1"/>
    </source>
</evidence>
<evidence type="ECO:0000313" key="2">
    <source>
        <dbReference type="Proteomes" id="UP000799436"/>
    </source>
</evidence>
<protein>
    <submittedName>
        <fullName evidence="1">Uncharacterized protein</fullName>
    </submittedName>
</protein>
<keyword evidence="2" id="KW-1185">Reference proteome</keyword>
<gene>
    <name evidence="1" type="ORF">EJ03DRAFT_86200</name>
</gene>
<reference evidence="1" key="1">
    <citation type="journal article" date="2020" name="Stud. Mycol.">
        <title>101 Dothideomycetes genomes: a test case for predicting lifestyles and emergence of pathogens.</title>
        <authorList>
            <person name="Haridas S."/>
            <person name="Albert R."/>
            <person name="Binder M."/>
            <person name="Bloem J."/>
            <person name="Labutti K."/>
            <person name="Salamov A."/>
            <person name="Andreopoulos B."/>
            <person name="Baker S."/>
            <person name="Barry K."/>
            <person name="Bills G."/>
            <person name="Bluhm B."/>
            <person name="Cannon C."/>
            <person name="Castanera R."/>
            <person name="Culley D."/>
            <person name="Daum C."/>
            <person name="Ezra D."/>
            <person name="Gonzalez J."/>
            <person name="Henrissat B."/>
            <person name="Kuo A."/>
            <person name="Liang C."/>
            <person name="Lipzen A."/>
            <person name="Lutzoni F."/>
            <person name="Magnuson J."/>
            <person name="Mondo S."/>
            <person name="Nolan M."/>
            <person name="Ohm R."/>
            <person name="Pangilinan J."/>
            <person name="Park H.-J."/>
            <person name="Ramirez L."/>
            <person name="Alfaro M."/>
            <person name="Sun H."/>
            <person name="Tritt A."/>
            <person name="Yoshinaga Y."/>
            <person name="Zwiers L.-H."/>
            <person name="Turgeon B."/>
            <person name="Goodwin S."/>
            <person name="Spatafora J."/>
            <person name="Crous P."/>
            <person name="Grigoriev I."/>
        </authorList>
    </citation>
    <scope>NUCLEOTIDE SEQUENCE</scope>
    <source>
        <strain evidence="1">CBS 116005</strain>
    </source>
</reference>